<name>A0A0B5JE73_9VIRU</name>
<protein>
    <submittedName>
        <fullName evidence="2">DNA-directed RNA polymerase II subunit RPB2</fullName>
    </submittedName>
</protein>
<evidence type="ECO:0000313" key="2">
    <source>
        <dbReference type="EMBL" id="AJF98072.1"/>
    </source>
</evidence>
<accession>A0A0B5JE73</accession>
<dbReference type="EMBL" id="KP136319">
    <property type="protein sequence ID" value="AJF98072.1"/>
    <property type="molecule type" value="Genomic_DNA"/>
</dbReference>
<dbReference type="SUPFAM" id="SSF64484">
    <property type="entry name" value="beta and beta-prime subunits of DNA dependent RNA-polymerase"/>
    <property type="match status" value="1"/>
</dbReference>
<sequence length="158" mass="16859">MAVRGYDEAHCRVCNTGAHVREVKMPYACKLLVQELMACCVAFRFRFDTSPTPAATTTNSDAAGRSPYRQPQSSISAVGDKVGSHDHGREYDHDHNDNDAGDDVDECVVPRLQGAGPGGSVLAALPPPAIDGILGRIETLLRAAGGAPNKRKRDDNDS</sequence>
<dbReference type="Gene3D" id="3.90.1800.10">
    <property type="entry name" value="RNA polymerase alpha subunit dimerisation domain"/>
    <property type="match status" value="1"/>
</dbReference>
<evidence type="ECO:0000313" key="3">
    <source>
        <dbReference type="Proteomes" id="UP000202511"/>
    </source>
</evidence>
<evidence type="ECO:0000256" key="1">
    <source>
        <dbReference type="SAM" id="MobiDB-lite"/>
    </source>
</evidence>
<dbReference type="RefSeq" id="YP_009120307.1">
    <property type="nucleotide sequence ID" value="NC_026440.1"/>
</dbReference>
<feature type="compositionally biased region" description="Basic and acidic residues" evidence="1">
    <location>
        <begin position="82"/>
        <end position="98"/>
    </location>
</feature>
<dbReference type="GO" id="GO:0000428">
    <property type="term" value="C:DNA-directed RNA polymerase complex"/>
    <property type="evidence" value="ECO:0007669"/>
    <property type="project" value="UniProtKB-KW"/>
</dbReference>
<organism evidence="2 3">
    <name type="scientific">Pandoravirus inopinatum</name>
    <dbReference type="NCBI Taxonomy" id="1605721"/>
    <lineage>
        <taxon>Viruses</taxon>
        <taxon>Pandoravirus</taxon>
    </lineage>
</organism>
<dbReference type="Proteomes" id="UP000202511">
    <property type="component" value="Segment"/>
</dbReference>
<feature type="region of interest" description="Disordered" evidence="1">
    <location>
        <begin position="52"/>
        <end position="105"/>
    </location>
</feature>
<feature type="compositionally biased region" description="Low complexity" evidence="1">
    <location>
        <begin position="52"/>
        <end position="63"/>
    </location>
</feature>
<keyword evidence="2" id="KW-0240">DNA-directed RNA polymerase</keyword>
<keyword evidence="2" id="KW-0804">Transcription</keyword>
<dbReference type="GeneID" id="23462989"/>
<proteinExistence type="predicted"/>
<dbReference type="KEGG" id="vg:23462989"/>
<reference evidence="2 3" key="1">
    <citation type="journal article" date="2015" name="Parasitol. Res.">
        <title>Viruses in close associations with free-living amoebae.</title>
        <authorList>
            <person name="Scheid P."/>
        </authorList>
    </citation>
    <scope>NUCLEOTIDE SEQUENCE [LARGE SCALE GENOMIC DNA]</scope>
    <source>
        <strain evidence="2">KlaHel</strain>
    </source>
</reference>